<evidence type="ECO:0000256" key="1">
    <source>
        <dbReference type="SAM" id="MobiDB-lite"/>
    </source>
</evidence>
<keyword evidence="3" id="KW-0732">Signal</keyword>
<protein>
    <submittedName>
        <fullName evidence="4">Uncharacterized protein</fullName>
    </submittedName>
</protein>
<feature type="chain" id="PRO_5010867185" evidence="3">
    <location>
        <begin position="24"/>
        <end position="299"/>
    </location>
</feature>
<feature type="signal peptide" evidence="3">
    <location>
        <begin position="1"/>
        <end position="23"/>
    </location>
</feature>
<dbReference type="EnsemblMetazoa" id="Aqu2.1.37692_001">
    <property type="protein sequence ID" value="Aqu2.1.37692_001"/>
    <property type="gene ID" value="Aqu2.1.37692"/>
</dbReference>
<keyword evidence="2" id="KW-1133">Transmembrane helix</keyword>
<sequence>MSTHRWSTVLTLVFAACVAVCIAHEGRYKRSPLSLNNYGRTKRQAFRDYCETQLNNTIPPSCNLTVFGVGSSVSEFPEGSSEELAALNLAYAENCIPACINPVLQYYWCLSTGLNYSSNFHIYYSLFVQNYLCGNENGEYCRVKGGRLKGELAIPEAKVYTCNLENVPKNDLPTACNNTSPQPQSCYDGLSTFSSIMGCCTLGYLFTVQNCGVTIDPPCGSNSTTPTSMTNNPTIVNPTSSSTPAPISSSTPTPTSSSPPTPNSTGTEQTANGTSSAKGLYPFAALSIIAVAILIGINY</sequence>
<evidence type="ECO:0000313" key="4">
    <source>
        <dbReference type="EnsemblMetazoa" id="Aqu2.1.37692_001"/>
    </source>
</evidence>
<evidence type="ECO:0000256" key="3">
    <source>
        <dbReference type="SAM" id="SignalP"/>
    </source>
</evidence>
<keyword evidence="2" id="KW-0812">Transmembrane</keyword>
<name>A0A1X7VDV5_AMPQE</name>
<organism evidence="4">
    <name type="scientific">Amphimedon queenslandica</name>
    <name type="common">Sponge</name>
    <dbReference type="NCBI Taxonomy" id="400682"/>
    <lineage>
        <taxon>Eukaryota</taxon>
        <taxon>Metazoa</taxon>
        <taxon>Porifera</taxon>
        <taxon>Demospongiae</taxon>
        <taxon>Heteroscleromorpha</taxon>
        <taxon>Haplosclerida</taxon>
        <taxon>Niphatidae</taxon>
        <taxon>Amphimedon</taxon>
    </lineage>
</organism>
<dbReference type="InParanoid" id="A0A1X7VDV5"/>
<feature type="region of interest" description="Disordered" evidence="1">
    <location>
        <begin position="224"/>
        <end position="273"/>
    </location>
</feature>
<reference evidence="4" key="1">
    <citation type="submission" date="2017-05" db="UniProtKB">
        <authorList>
            <consortium name="EnsemblMetazoa"/>
        </authorList>
    </citation>
    <scope>IDENTIFICATION</scope>
</reference>
<dbReference type="PROSITE" id="PS51257">
    <property type="entry name" value="PROKAR_LIPOPROTEIN"/>
    <property type="match status" value="1"/>
</dbReference>
<feature type="transmembrane region" description="Helical" evidence="2">
    <location>
        <begin position="279"/>
        <end position="297"/>
    </location>
</feature>
<proteinExistence type="predicted"/>
<evidence type="ECO:0000256" key="2">
    <source>
        <dbReference type="SAM" id="Phobius"/>
    </source>
</evidence>
<feature type="compositionally biased region" description="Low complexity" evidence="1">
    <location>
        <begin position="224"/>
        <end position="256"/>
    </location>
</feature>
<keyword evidence="2" id="KW-0472">Membrane</keyword>
<dbReference type="AlphaFoldDB" id="A0A1X7VDV5"/>
<accession>A0A1X7VDV5</accession>